<feature type="transmembrane region" description="Helical" evidence="1">
    <location>
        <begin position="160"/>
        <end position="178"/>
    </location>
</feature>
<dbReference type="InterPro" id="IPR001193">
    <property type="entry name" value="MBTPS2"/>
</dbReference>
<evidence type="ECO:0000256" key="1">
    <source>
        <dbReference type="SAM" id="Phobius"/>
    </source>
</evidence>
<dbReference type="GO" id="GO:0016020">
    <property type="term" value="C:membrane"/>
    <property type="evidence" value="ECO:0007669"/>
    <property type="project" value="InterPro"/>
</dbReference>
<keyword evidence="1" id="KW-0472">Membrane</keyword>
<dbReference type="PANTHER" id="PTHR13325:SF3">
    <property type="entry name" value="MEMBRANE-BOUND TRANSCRIPTION FACTOR SITE-2 PROTEASE"/>
    <property type="match status" value="1"/>
</dbReference>
<dbReference type="Proteomes" id="UP000599109">
    <property type="component" value="Unassembled WGS sequence"/>
</dbReference>
<evidence type="ECO:0000313" key="2">
    <source>
        <dbReference type="EMBL" id="MBL0389875.1"/>
    </source>
</evidence>
<feature type="transmembrane region" description="Helical" evidence="1">
    <location>
        <begin position="283"/>
        <end position="302"/>
    </location>
</feature>
<dbReference type="GO" id="GO:0031293">
    <property type="term" value="P:membrane protein intracellular domain proteolysis"/>
    <property type="evidence" value="ECO:0007669"/>
    <property type="project" value="TreeGrafter"/>
</dbReference>
<protein>
    <submittedName>
        <fullName evidence="2">PqqD family peptide modification chaperone</fullName>
    </submittedName>
</protein>
<keyword evidence="3" id="KW-1185">Reference proteome</keyword>
<organism evidence="2 3">
    <name type="scientific">Ramlibacter monticola</name>
    <dbReference type="NCBI Taxonomy" id="1926872"/>
    <lineage>
        <taxon>Bacteria</taxon>
        <taxon>Pseudomonadati</taxon>
        <taxon>Pseudomonadota</taxon>
        <taxon>Betaproteobacteria</taxon>
        <taxon>Burkholderiales</taxon>
        <taxon>Comamonadaceae</taxon>
        <taxon>Ramlibacter</taxon>
    </lineage>
</organism>
<sequence length="713" mass="77657">MNQPLVSSSWHRVAGLRASLVPGLRIVRQQVRGQAWHVLVEPGSGRQLRLNPAAYALVGRFDGRATLDELWQRQLAHRREDAPTQDEVLHLLAQLFRGGMIRFDSAPNLSLLFARRGEEGRQRRRGMMNPLMLRMPLLDPGPLLETLAPLAHWLFRPPAFFAWLATVLLALLAAGASFPELQADAKRLFASPANYFIAWLVYPVLKLLHELGHGLAVRRHGGEVRDLGVTVMFLTPAPYVDATAANAFACPRQRLVVSAAGIVVEIGLACLALGAWLALSPGVLRDAMLVVALICSVSTLLFNANPLVRFDGYHMLCDALQLPNLALRSQAWWTRRWRRWNGAGTPGPAPLLAPGEAKWLALYAPASLAYRVLLLLGLVFWIGQQSWLLGWGAALAVLAWLARQAWRWAAGDGSDALARRRSLRVAGVLAGGLAVLLLVVPAPHQVVARGIVWPPDKAQLRAGGDGFVERLELPQGGTTQAGEVLLVLRDPVLNAARERIEAERSGLLAQQYRALLQEPARAADLALDLARNDAELARVDEQLSQLEVRAQLPGEVVWARPQDLPGSFAHRGAMLGHVLTGSAAHVRVALLEEDWLRTRGRVRALEVRLADAPTQTHAGRFAEAAPGATLDLPAPALGDRFGGPVPVDPADPQGLRARVPVFLLDAEVPSLQPSAIGGRAWVKLVLPPEPLGLQWLAHARQLFLKQFSPTGQV</sequence>
<dbReference type="Gene3D" id="1.10.10.1150">
    <property type="entry name" value="Coenzyme PQQ synthesis protein D (PqqD)"/>
    <property type="match status" value="1"/>
</dbReference>
<dbReference type="InterPro" id="IPR008792">
    <property type="entry name" value="PQQD"/>
</dbReference>
<dbReference type="InterPro" id="IPR041881">
    <property type="entry name" value="PqqD_sf"/>
</dbReference>
<gene>
    <name evidence="2" type="ORF">JJ685_01840</name>
</gene>
<dbReference type="PANTHER" id="PTHR13325">
    <property type="entry name" value="PROTEASE M50 MEMBRANE-BOUND TRANSCRIPTION FACTOR SITE 2 PROTEASE"/>
    <property type="match status" value="1"/>
</dbReference>
<feature type="transmembrane region" description="Helical" evidence="1">
    <location>
        <begin position="360"/>
        <end position="380"/>
    </location>
</feature>
<evidence type="ECO:0000313" key="3">
    <source>
        <dbReference type="Proteomes" id="UP000599109"/>
    </source>
</evidence>
<dbReference type="EMBL" id="JAEQNE010000001">
    <property type="protein sequence ID" value="MBL0389875.1"/>
    <property type="molecule type" value="Genomic_DNA"/>
</dbReference>
<dbReference type="AlphaFoldDB" id="A0A936YXQ1"/>
<dbReference type="GO" id="GO:0005737">
    <property type="term" value="C:cytoplasm"/>
    <property type="evidence" value="ECO:0007669"/>
    <property type="project" value="TreeGrafter"/>
</dbReference>
<proteinExistence type="predicted"/>
<reference evidence="2 3" key="1">
    <citation type="journal article" date="2017" name="Int. J. Syst. Evol. Microbiol.">
        <title>Ramlibacter monticola sp. nov., isolated from forest soil.</title>
        <authorList>
            <person name="Chaudhary D.K."/>
            <person name="Kim J."/>
        </authorList>
    </citation>
    <scope>NUCLEOTIDE SEQUENCE [LARGE SCALE GENOMIC DNA]</scope>
    <source>
        <strain evidence="2 3">KACC 19175</strain>
    </source>
</reference>
<accession>A0A936YXQ1</accession>
<feature type="transmembrane region" description="Helical" evidence="1">
    <location>
        <begin position="423"/>
        <end position="442"/>
    </location>
</feature>
<comment type="caution">
    <text evidence="2">The sequence shown here is derived from an EMBL/GenBank/DDBJ whole genome shotgun (WGS) entry which is preliminary data.</text>
</comment>
<feature type="transmembrane region" description="Helical" evidence="1">
    <location>
        <begin position="255"/>
        <end position="277"/>
    </location>
</feature>
<dbReference type="RefSeq" id="WP_201672468.1">
    <property type="nucleotide sequence ID" value="NZ_JAEQNE010000001.1"/>
</dbReference>
<dbReference type="Pfam" id="PF05402">
    <property type="entry name" value="PqqD"/>
    <property type="match status" value="1"/>
</dbReference>
<feature type="transmembrane region" description="Helical" evidence="1">
    <location>
        <begin position="386"/>
        <end position="402"/>
    </location>
</feature>
<dbReference type="GO" id="GO:0004222">
    <property type="term" value="F:metalloendopeptidase activity"/>
    <property type="evidence" value="ECO:0007669"/>
    <property type="project" value="InterPro"/>
</dbReference>
<name>A0A936YXQ1_9BURK</name>
<keyword evidence="1" id="KW-0812">Transmembrane</keyword>
<dbReference type="SUPFAM" id="SSF111369">
    <property type="entry name" value="HlyD-like secretion proteins"/>
    <property type="match status" value="1"/>
</dbReference>
<keyword evidence="1" id="KW-1133">Transmembrane helix</keyword>